<dbReference type="SUPFAM" id="SSF56808">
    <property type="entry name" value="Ribosomal protein L1"/>
    <property type="match status" value="1"/>
</dbReference>
<gene>
    <name evidence="4" type="ORF">FA14DRAFT_120620</name>
</gene>
<dbReference type="Gene3D" id="3.30.190.20">
    <property type="match status" value="1"/>
</dbReference>
<dbReference type="PIRSF" id="PIRSF002155">
    <property type="entry name" value="Ribosomal_L1"/>
    <property type="match status" value="1"/>
</dbReference>
<dbReference type="STRING" id="1280837.A0A316VGI5"/>
<comment type="similarity">
    <text evidence="1">Belongs to the universal ribosomal protein uL1 family.</text>
</comment>
<proteinExistence type="inferred from homology"/>
<dbReference type="InterPro" id="IPR016095">
    <property type="entry name" value="Ribosomal_uL1_3-a/b-sand"/>
</dbReference>
<dbReference type="Proteomes" id="UP000245771">
    <property type="component" value="Unassembled WGS sequence"/>
</dbReference>
<organism evidence="4 5">
    <name type="scientific">Meira miltonrushii</name>
    <dbReference type="NCBI Taxonomy" id="1280837"/>
    <lineage>
        <taxon>Eukaryota</taxon>
        <taxon>Fungi</taxon>
        <taxon>Dikarya</taxon>
        <taxon>Basidiomycota</taxon>
        <taxon>Ustilaginomycotina</taxon>
        <taxon>Exobasidiomycetes</taxon>
        <taxon>Exobasidiales</taxon>
        <taxon>Brachybasidiaceae</taxon>
        <taxon>Meira</taxon>
    </lineage>
</organism>
<dbReference type="Pfam" id="PF00687">
    <property type="entry name" value="Ribosomal_L1"/>
    <property type="match status" value="1"/>
</dbReference>
<dbReference type="RefSeq" id="XP_025355413.1">
    <property type="nucleotide sequence ID" value="XM_025496419.1"/>
</dbReference>
<dbReference type="InterPro" id="IPR028364">
    <property type="entry name" value="Ribosomal_uL1/biogenesis"/>
</dbReference>
<dbReference type="EMBL" id="KZ819603">
    <property type="protein sequence ID" value="PWN35111.1"/>
    <property type="molecule type" value="Genomic_DNA"/>
</dbReference>
<dbReference type="GO" id="GO:0003735">
    <property type="term" value="F:structural constituent of ribosome"/>
    <property type="evidence" value="ECO:0007669"/>
    <property type="project" value="InterPro"/>
</dbReference>
<evidence type="ECO:0000256" key="2">
    <source>
        <dbReference type="ARBA" id="ARBA00022980"/>
    </source>
</evidence>
<dbReference type="GeneID" id="37018200"/>
<reference evidence="4 5" key="1">
    <citation type="journal article" date="2018" name="Mol. Biol. Evol.">
        <title>Broad Genomic Sampling Reveals a Smut Pathogenic Ancestry of the Fungal Clade Ustilaginomycotina.</title>
        <authorList>
            <person name="Kijpornyongpan T."/>
            <person name="Mondo S.J."/>
            <person name="Barry K."/>
            <person name="Sandor L."/>
            <person name="Lee J."/>
            <person name="Lipzen A."/>
            <person name="Pangilinan J."/>
            <person name="LaButti K."/>
            <person name="Hainaut M."/>
            <person name="Henrissat B."/>
            <person name="Grigoriev I.V."/>
            <person name="Spatafora J.W."/>
            <person name="Aime M.C."/>
        </authorList>
    </citation>
    <scope>NUCLEOTIDE SEQUENCE [LARGE SCALE GENOMIC DNA]</scope>
    <source>
        <strain evidence="4 5">MCA 3882</strain>
    </source>
</reference>
<keyword evidence="5" id="KW-1185">Reference proteome</keyword>
<dbReference type="InParanoid" id="A0A316VGI5"/>
<dbReference type="AlphaFoldDB" id="A0A316VGI5"/>
<dbReference type="FunCoup" id="A0A316VGI5">
    <property type="interactions" value="109"/>
</dbReference>
<keyword evidence="2 4" id="KW-0689">Ribosomal protein</keyword>
<dbReference type="GO" id="GO:0005762">
    <property type="term" value="C:mitochondrial large ribosomal subunit"/>
    <property type="evidence" value="ECO:0007669"/>
    <property type="project" value="TreeGrafter"/>
</dbReference>
<evidence type="ECO:0000256" key="1">
    <source>
        <dbReference type="ARBA" id="ARBA00010531"/>
    </source>
</evidence>
<dbReference type="OrthoDB" id="1747252at2759"/>
<name>A0A316VGI5_9BASI</name>
<dbReference type="Gene3D" id="3.40.50.790">
    <property type="match status" value="1"/>
</dbReference>
<evidence type="ECO:0000256" key="3">
    <source>
        <dbReference type="ARBA" id="ARBA00023274"/>
    </source>
</evidence>
<protein>
    <submittedName>
        <fullName evidence="4">Ribosomal protein L1</fullName>
    </submittedName>
</protein>
<dbReference type="PANTHER" id="PTHR36427:SF3">
    <property type="entry name" value="LARGE RIBOSOMAL SUBUNIT PROTEIN UL1M"/>
    <property type="match status" value="1"/>
</dbReference>
<dbReference type="InterPro" id="IPR002143">
    <property type="entry name" value="Ribosomal_uL1"/>
</dbReference>
<keyword evidence="3" id="KW-0687">Ribonucleoprotein</keyword>
<dbReference type="GO" id="GO:0003723">
    <property type="term" value="F:RNA binding"/>
    <property type="evidence" value="ECO:0007669"/>
    <property type="project" value="InterPro"/>
</dbReference>
<sequence length="254" mass="26941">MNLSEAVKLFRAVEVARPSNAYELHVCTNIDSHLTNALRGRLALPKEARTKAEKLLIFAEDGSDSVSVVQTMFENDPNLKNVITVGGAELINDVAAGTGAASGLQFTKVLCTQALLPQLAKAMARSLGPRGLMPSLKRGTVVTNGDEMRVAIREAQGALDWRGDRNGVVRGAVGRIHFTESELRSNIAAFLHGIVDKIQAGLTSGQSQTGVATPSSVVGALTSQDLKRATTIIKQIHLSSTQGPAVLIPHSEVM</sequence>
<evidence type="ECO:0000313" key="4">
    <source>
        <dbReference type="EMBL" id="PWN35111.1"/>
    </source>
</evidence>
<dbReference type="CDD" id="cd00403">
    <property type="entry name" value="Ribosomal_L1"/>
    <property type="match status" value="1"/>
</dbReference>
<dbReference type="PANTHER" id="PTHR36427">
    <property type="entry name" value="54S RIBOSOMAL PROTEIN L1, MITOCHONDRIAL"/>
    <property type="match status" value="1"/>
</dbReference>
<evidence type="ECO:0000313" key="5">
    <source>
        <dbReference type="Proteomes" id="UP000245771"/>
    </source>
</evidence>
<dbReference type="GO" id="GO:0006412">
    <property type="term" value="P:translation"/>
    <property type="evidence" value="ECO:0007669"/>
    <property type="project" value="InterPro"/>
</dbReference>
<dbReference type="InterPro" id="IPR023674">
    <property type="entry name" value="Ribosomal_uL1-like"/>
</dbReference>
<accession>A0A316VGI5</accession>